<dbReference type="Gene3D" id="2.130.10.10">
    <property type="entry name" value="YVTN repeat-like/Quinoprotein amine dehydrogenase"/>
    <property type="match status" value="1"/>
</dbReference>
<dbReference type="Gramene" id="CDP05688">
    <property type="protein sequence ID" value="CDP05688"/>
    <property type="gene ID" value="GSCOC_T00020890001"/>
</dbReference>
<dbReference type="PANTHER" id="PTHR44080">
    <property type="entry name" value="E3 UBIQUITIN-PROTEIN LIGASE COP1"/>
    <property type="match status" value="1"/>
</dbReference>
<protein>
    <submittedName>
        <fullName evidence="1">Uncharacterized protein</fullName>
    </submittedName>
</protein>
<evidence type="ECO:0000313" key="2">
    <source>
        <dbReference type="Proteomes" id="UP000295252"/>
    </source>
</evidence>
<name>A0A068UDL2_COFCA</name>
<dbReference type="AlphaFoldDB" id="A0A068UDL2"/>
<sequence length="99" mass="11162">MATGSKLSCLSWNKYTKNHIPSSDYEGMVTYCISKILVCLIQSIMKYEEHEKWAWSVDFSRTEPSTLASVIRSSIHTFETRSTFAQGSSEVVQRLGCGT</sequence>
<accession>A0A068UDL2</accession>
<dbReference type="GO" id="GO:0061630">
    <property type="term" value="F:ubiquitin protein ligase activity"/>
    <property type="evidence" value="ECO:0007669"/>
    <property type="project" value="InterPro"/>
</dbReference>
<keyword evidence="2" id="KW-1185">Reference proteome</keyword>
<dbReference type="InterPro" id="IPR042755">
    <property type="entry name" value="COP1"/>
</dbReference>
<organism evidence="1 2">
    <name type="scientific">Coffea canephora</name>
    <name type="common">Robusta coffee</name>
    <dbReference type="NCBI Taxonomy" id="49390"/>
    <lineage>
        <taxon>Eukaryota</taxon>
        <taxon>Viridiplantae</taxon>
        <taxon>Streptophyta</taxon>
        <taxon>Embryophyta</taxon>
        <taxon>Tracheophyta</taxon>
        <taxon>Spermatophyta</taxon>
        <taxon>Magnoliopsida</taxon>
        <taxon>eudicotyledons</taxon>
        <taxon>Gunneridae</taxon>
        <taxon>Pentapetalae</taxon>
        <taxon>asterids</taxon>
        <taxon>lamiids</taxon>
        <taxon>Gentianales</taxon>
        <taxon>Rubiaceae</taxon>
        <taxon>Ixoroideae</taxon>
        <taxon>Gardenieae complex</taxon>
        <taxon>Bertiereae - Coffeeae clade</taxon>
        <taxon>Coffeeae</taxon>
        <taxon>Coffea</taxon>
    </lineage>
</organism>
<dbReference type="OrthoDB" id="273771at2759"/>
<gene>
    <name evidence="1" type="ORF">GSCOC_T00020890001</name>
</gene>
<dbReference type="STRING" id="49390.A0A068UDL2"/>
<dbReference type="PANTHER" id="PTHR44080:SF8">
    <property type="entry name" value="E3 UBIQUITIN-PROTEIN LIGASE COP1-LIKE"/>
    <property type="match status" value="1"/>
</dbReference>
<dbReference type="GO" id="GO:0043161">
    <property type="term" value="P:proteasome-mediated ubiquitin-dependent protein catabolic process"/>
    <property type="evidence" value="ECO:0007669"/>
    <property type="project" value="TreeGrafter"/>
</dbReference>
<dbReference type="InterPro" id="IPR015943">
    <property type="entry name" value="WD40/YVTN_repeat-like_dom_sf"/>
</dbReference>
<reference evidence="2" key="1">
    <citation type="journal article" date="2014" name="Science">
        <title>The coffee genome provides insight into the convergent evolution of caffeine biosynthesis.</title>
        <authorList>
            <person name="Denoeud F."/>
            <person name="Carretero-Paulet L."/>
            <person name="Dereeper A."/>
            <person name="Droc G."/>
            <person name="Guyot R."/>
            <person name="Pietrella M."/>
            <person name="Zheng C."/>
            <person name="Alberti A."/>
            <person name="Anthony F."/>
            <person name="Aprea G."/>
            <person name="Aury J.M."/>
            <person name="Bento P."/>
            <person name="Bernard M."/>
            <person name="Bocs S."/>
            <person name="Campa C."/>
            <person name="Cenci A."/>
            <person name="Combes M.C."/>
            <person name="Crouzillat D."/>
            <person name="Da Silva C."/>
            <person name="Daddiego L."/>
            <person name="De Bellis F."/>
            <person name="Dussert S."/>
            <person name="Garsmeur O."/>
            <person name="Gayraud T."/>
            <person name="Guignon V."/>
            <person name="Jahn K."/>
            <person name="Jamilloux V."/>
            <person name="Joet T."/>
            <person name="Labadie K."/>
            <person name="Lan T."/>
            <person name="Leclercq J."/>
            <person name="Lepelley M."/>
            <person name="Leroy T."/>
            <person name="Li L.T."/>
            <person name="Librado P."/>
            <person name="Lopez L."/>
            <person name="Munoz A."/>
            <person name="Noel B."/>
            <person name="Pallavicini A."/>
            <person name="Perrotta G."/>
            <person name="Poncet V."/>
            <person name="Pot D."/>
            <person name="Priyono X."/>
            <person name="Rigoreau M."/>
            <person name="Rouard M."/>
            <person name="Rozas J."/>
            <person name="Tranchant-Dubreuil C."/>
            <person name="VanBuren R."/>
            <person name="Zhang Q."/>
            <person name="Andrade A.C."/>
            <person name="Argout X."/>
            <person name="Bertrand B."/>
            <person name="de Kochko A."/>
            <person name="Graziosi G."/>
            <person name="Henry R.J."/>
            <person name="Jayarama X."/>
            <person name="Ming R."/>
            <person name="Nagai C."/>
            <person name="Rounsley S."/>
            <person name="Sankoff D."/>
            <person name="Giuliano G."/>
            <person name="Albert V.A."/>
            <person name="Wincker P."/>
            <person name="Lashermes P."/>
        </authorList>
    </citation>
    <scope>NUCLEOTIDE SEQUENCE [LARGE SCALE GENOMIC DNA]</scope>
    <source>
        <strain evidence="2">cv. DH200-94</strain>
    </source>
</reference>
<dbReference type="PhylomeDB" id="A0A068UDL2"/>
<dbReference type="EMBL" id="HG739102">
    <property type="protein sequence ID" value="CDP05688.1"/>
    <property type="molecule type" value="Genomic_DNA"/>
</dbReference>
<dbReference type="Proteomes" id="UP000295252">
    <property type="component" value="Chromosome VII"/>
</dbReference>
<dbReference type="InParanoid" id="A0A068UDL2"/>
<proteinExistence type="predicted"/>
<evidence type="ECO:0000313" key="1">
    <source>
        <dbReference type="EMBL" id="CDP05688.1"/>
    </source>
</evidence>